<keyword evidence="3" id="KW-1185">Reference proteome</keyword>
<feature type="coiled-coil region" evidence="1">
    <location>
        <begin position="74"/>
        <end position="101"/>
    </location>
</feature>
<evidence type="ECO:0000256" key="1">
    <source>
        <dbReference type="SAM" id="Coils"/>
    </source>
</evidence>
<accession>A0A8S1VSY9</accession>
<organism evidence="2 3">
    <name type="scientific">Paramecium octaurelia</name>
    <dbReference type="NCBI Taxonomy" id="43137"/>
    <lineage>
        <taxon>Eukaryota</taxon>
        <taxon>Sar</taxon>
        <taxon>Alveolata</taxon>
        <taxon>Ciliophora</taxon>
        <taxon>Intramacronucleata</taxon>
        <taxon>Oligohymenophorea</taxon>
        <taxon>Peniculida</taxon>
        <taxon>Parameciidae</taxon>
        <taxon>Paramecium</taxon>
    </lineage>
</organism>
<reference evidence="2" key="1">
    <citation type="submission" date="2021-01" db="EMBL/GenBank/DDBJ databases">
        <authorList>
            <consortium name="Genoscope - CEA"/>
            <person name="William W."/>
        </authorList>
    </citation>
    <scope>NUCLEOTIDE SEQUENCE</scope>
</reference>
<keyword evidence="1" id="KW-0175">Coiled coil</keyword>
<comment type="caution">
    <text evidence="2">The sequence shown here is derived from an EMBL/GenBank/DDBJ whole genome shotgun (WGS) entry which is preliminary data.</text>
</comment>
<evidence type="ECO:0000313" key="2">
    <source>
        <dbReference type="EMBL" id="CAD8179373.1"/>
    </source>
</evidence>
<name>A0A8S1VSY9_PAROT</name>
<proteinExistence type="predicted"/>
<dbReference type="AlphaFoldDB" id="A0A8S1VSY9"/>
<evidence type="ECO:0000313" key="3">
    <source>
        <dbReference type="Proteomes" id="UP000683925"/>
    </source>
</evidence>
<protein>
    <submittedName>
        <fullName evidence="2">Uncharacterized protein</fullName>
    </submittedName>
</protein>
<sequence length="214" mass="24792">MESILSKLIIKRHQLTIQKMLQMKAGSSIKYQILRSIWIVVQVAEKVKGQGADKLKYLCDDILDNVSDNMSFIRKQEDKRREIFERQISSLQKDLQQVQSDKSIIDAGLEYLDNQISMGQNDLADYNAESKAKNKPKKIEEKNAPRLLVNTNQVGNKMTEKDNQFPKQQDYLVPIKGNLKNTQVLEIIDIVWKIFIMQNIDKQSVYKQLSCQDS</sequence>
<dbReference type="EMBL" id="CAJJDP010000071">
    <property type="protein sequence ID" value="CAD8179373.1"/>
    <property type="molecule type" value="Genomic_DNA"/>
</dbReference>
<gene>
    <name evidence="2" type="ORF">POCTA_138.1.T0720264</name>
</gene>
<dbReference type="Proteomes" id="UP000683925">
    <property type="component" value="Unassembled WGS sequence"/>
</dbReference>